<dbReference type="FunFam" id="1.10.10.580:FF:000002">
    <property type="entry name" value="Sister chromatid cohesion 1 protein 4"/>
    <property type="match status" value="1"/>
</dbReference>
<dbReference type="InterPro" id="IPR036390">
    <property type="entry name" value="WH_DNA-bd_sf"/>
</dbReference>
<evidence type="ECO:0000313" key="10">
    <source>
        <dbReference type="EMBL" id="KAK4403806.1"/>
    </source>
</evidence>
<evidence type="ECO:0000256" key="5">
    <source>
        <dbReference type="ARBA" id="ARBA00023242"/>
    </source>
</evidence>
<keyword evidence="3" id="KW-0498">Mitosis</keyword>
<dbReference type="InterPro" id="IPR023093">
    <property type="entry name" value="ScpA-like_C"/>
</dbReference>
<evidence type="ECO:0000256" key="6">
    <source>
        <dbReference type="ARBA" id="ARBA00064543"/>
    </source>
</evidence>
<dbReference type="CDD" id="cd21793">
    <property type="entry name" value="Rad21_Rec8_M_AtSYN1-like"/>
    <property type="match status" value="1"/>
</dbReference>
<dbReference type="PANTHER" id="PTHR12585:SF69">
    <property type="entry name" value="FI11703P"/>
    <property type="match status" value="1"/>
</dbReference>
<dbReference type="SUPFAM" id="SSF46785">
    <property type="entry name" value="Winged helix' DNA-binding domain"/>
    <property type="match status" value="1"/>
</dbReference>
<comment type="similarity">
    <text evidence="2">Belongs to the rad21 family.</text>
</comment>
<dbReference type="GO" id="GO:0007062">
    <property type="term" value="P:sister chromatid cohesion"/>
    <property type="evidence" value="ECO:0007669"/>
    <property type="project" value="InterPro"/>
</dbReference>
<evidence type="ECO:0000256" key="4">
    <source>
        <dbReference type="ARBA" id="ARBA00022829"/>
    </source>
</evidence>
<accession>A0AAE2BZU1</accession>
<dbReference type="GO" id="GO:0007059">
    <property type="term" value="P:chromosome segregation"/>
    <property type="evidence" value="ECO:0007669"/>
    <property type="project" value="UniProtKB-KW"/>
</dbReference>
<protein>
    <submittedName>
        <fullName evidence="10">Sister chromatid cohesion 1 protein 4</fullName>
    </submittedName>
</protein>
<sequence>MFYSQFILAKKGPLGTIWIAAHLERKLRKNQVADTDIGVSVDSILSPDVPIALRLSSHLLVGVVRIYSKKVNYLFDDCSEALLKIKQAFRSAAVDLPPEESKAPYHSITLPETFDLDDFELPDNDIFQGPAGCINVPNSCFIECLSICLDENVTNCNFVDHHISSREQITLQDTMEGVSYSTSKFGLDERFGDGDACGLDLDEELFLDKIATAGHAGESSDPQASIGSVTPLKQDQHPETRAGNSGARVDDIDDHADLMDYAQAPCTPGLVEEPNLSNVQEVSACDDPLESEYHLVESTMIEDVKNNTYEDKQEVNWCSHDNTYSGAIPLVLAEENGNQAGGLDVKLAKPQQVSPIEASKECASLDESASGSKPTSDLLGQVDTVNPPSELVDKIIEASDVPCPEDLQNGAANEDKDSSFAVEKPCDDQDPYDICLEKSSCEISGLTGACPQVSEGVSAKDQGSPGVEAPGSVEVATNQENSCPEISDLASKNQDVSLRQEPETQTVHEPTDSSSLNLDVHEKVVSSEAMFLRPCNSDIEQPDMMTSSCGMSRDADVQSAVAALATSEREGMVMLGKACGLTDKSEESLKEYHMLERTSQENIHGAASEIDHSQVHNANSCDVLIQNQNYSAEAEQPAPEKLLSVPEGVVDLRRNMLVEGSPGELVGLDEGDAGSKIISGKKRSFTESTLTEQSLNSVESSRLVRFKRTVESVPDDDDLLSSILVGRSSVLKVKPTPRISEVTSTKRTRSAPRTGAPKRKVLIDDTMVLHGDMIRQQLTTTEDIRRVRKKAPCTHTEIAMIQKQFLEDEIFREPVFTGMSIELASMHTRLHDLSGITVSKNDPDGASLEIMAEPEPPSRNDVSLETTAVAMLTSHDVKNDDSLASAAEPHLTSQNVEIGEVLETENVKDSEKRNLTEQSEMRITTELLLDTDNEMAEARENPLLSNIQMENVDENHEMNKEIDISIEPNKPTTVVEADLSQQPLLDVTGTSRRNDDDTINSAGIVGVKSLSSNEDNSSGVVQTSLITEASETNTFIIADTSAVLLDQKTDPHFIKLDLAVVDVDNGQTISKNELTEKDGGISTAAETEPAQRDDVVSEVLRDGDAFELLSNDKHGEWEHNEHSDIYGIISGEQIVASPYPAQVGLPEEGFTDNGEYPERPEAYQHYMMDAESSGFDLHDREELKHSTAGNDTEFLNVDDDELTEMADDHIPDDEEARFTENTGWSSRTRAVSKYLQTLFVKEAERGSKSLSMNNLLSGKSRKEASRMFFEALVLKTRDYVHVEQQNPFDDISIKPRMRLLKSDF</sequence>
<dbReference type="InterPro" id="IPR039781">
    <property type="entry name" value="Rad21/Rec8-like"/>
</dbReference>
<feature type="compositionally biased region" description="Polar residues" evidence="7">
    <location>
        <begin position="220"/>
        <end position="233"/>
    </location>
</feature>
<comment type="subcellular location">
    <subcellularLocation>
        <location evidence="1">Nucleus</location>
    </subcellularLocation>
</comment>
<evidence type="ECO:0000313" key="11">
    <source>
        <dbReference type="Proteomes" id="UP001289374"/>
    </source>
</evidence>
<dbReference type="Proteomes" id="UP001289374">
    <property type="component" value="Unassembled WGS sequence"/>
</dbReference>
<reference evidence="10" key="1">
    <citation type="submission" date="2020-06" db="EMBL/GenBank/DDBJ databases">
        <authorList>
            <person name="Li T."/>
            <person name="Hu X."/>
            <person name="Zhang T."/>
            <person name="Song X."/>
            <person name="Zhang H."/>
            <person name="Dai N."/>
            <person name="Sheng W."/>
            <person name="Hou X."/>
            <person name="Wei L."/>
        </authorList>
    </citation>
    <scope>NUCLEOTIDE SEQUENCE</scope>
    <source>
        <strain evidence="10">K16</strain>
        <tissue evidence="10">Leaf</tissue>
    </source>
</reference>
<gene>
    <name evidence="10" type="ORF">Sango_0749200</name>
</gene>
<organism evidence="10 11">
    <name type="scientific">Sesamum angolense</name>
    <dbReference type="NCBI Taxonomy" id="2727404"/>
    <lineage>
        <taxon>Eukaryota</taxon>
        <taxon>Viridiplantae</taxon>
        <taxon>Streptophyta</taxon>
        <taxon>Embryophyta</taxon>
        <taxon>Tracheophyta</taxon>
        <taxon>Spermatophyta</taxon>
        <taxon>Magnoliopsida</taxon>
        <taxon>eudicotyledons</taxon>
        <taxon>Gunneridae</taxon>
        <taxon>Pentapetalae</taxon>
        <taxon>asterids</taxon>
        <taxon>lamiids</taxon>
        <taxon>Lamiales</taxon>
        <taxon>Pedaliaceae</taxon>
        <taxon>Sesamum</taxon>
    </lineage>
</organism>
<dbReference type="EMBL" id="JACGWL010000004">
    <property type="protein sequence ID" value="KAK4403806.1"/>
    <property type="molecule type" value="Genomic_DNA"/>
</dbReference>
<evidence type="ECO:0000256" key="3">
    <source>
        <dbReference type="ARBA" id="ARBA00022776"/>
    </source>
</evidence>
<name>A0AAE2BZU1_9LAMI</name>
<evidence type="ECO:0000256" key="1">
    <source>
        <dbReference type="ARBA" id="ARBA00004123"/>
    </source>
</evidence>
<dbReference type="Gene3D" id="1.10.10.580">
    <property type="entry name" value="Structural maintenance of chromosome 1. Chain E"/>
    <property type="match status" value="1"/>
</dbReference>
<proteinExistence type="inferred from homology"/>
<dbReference type="InterPro" id="IPR006909">
    <property type="entry name" value="Rad21/Rec8_C_eu"/>
</dbReference>
<keyword evidence="3" id="KW-0131">Cell cycle</keyword>
<evidence type="ECO:0000259" key="9">
    <source>
        <dbReference type="Pfam" id="PF04825"/>
    </source>
</evidence>
<keyword evidence="4" id="KW-0159">Chromosome partition</keyword>
<feature type="domain" description="Rad21/Rec8-like protein N-terminal" evidence="9">
    <location>
        <begin position="1"/>
        <end position="101"/>
    </location>
</feature>
<dbReference type="GO" id="GO:0008278">
    <property type="term" value="C:cohesin complex"/>
    <property type="evidence" value="ECO:0007669"/>
    <property type="project" value="InterPro"/>
</dbReference>
<evidence type="ECO:0000256" key="7">
    <source>
        <dbReference type="SAM" id="MobiDB-lite"/>
    </source>
</evidence>
<feature type="region of interest" description="Disordered" evidence="7">
    <location>
        <begin position="491"/>
        <end position="514"/>
    </location>
</feature>
<keyword evidence="3" id="KW-0132">Cell division</keyword>
<dbReference type="GO" id="GO:0003682">
    <property type="term" value="F:chromatin binding"/>
    <property type="evidence" value="ECO:0007669"/>
    <property type="project" value="TreeGrafter"/>
</dbReference>
<dbReference type="PANTHER" id="PTHR12585">
    <property type="entry name" value="SCC1 / RAD21 FAMILY MEMBER"/>
    <property type="match status" value="1"/>
</dbReference>
<dbReference type="Pfam" id="PF04824">
    <property type="entry name" value="Rad21_Rec8"/>
    <property type="match status" value="1"/>
</dbReference>
<dbReference type="GO" id="GO:1990414">
    <property type="term" value="P:replication-born double-strand break repair via sister chromatid exchange"/>
    <property type="evidence" value="ECO:0007669"/>
    <property type="project" value="TreeGrafter"/>
</dbReference>
<feature type="region of interest" description="Disordered" evidence="7">
    <location>
        <begin position="215"/>
        <end position="249"/>
    </location>
</feature>
<comment type="caution">
    <text evidence="10">The sequence shown here is derived from an EMBL/GenBank/DDBJ whole genome shotgun (WGS) entry which is preliminary data.</text>
</comment>
<evidence type="ECO:0000259" key="8">
    <source>
        <dbReference type="Pfam" id="PF04824"/>
    </source>
</evidence>
<feature type="domain" description="Rad21/Rec8-like protein C-terminal eukaryotic" evidence="8">
    <location>
        <begin position="1248"/>
        <end position="1298"/>
    </location>
</feature>
<keyword evidence="5" id="KW-0539">Nucleus</keyword>
<dbReference type="GO" id="GO:0005634">
    <property type="term" value="C:nucleus"/>
    <property type="evidence" value="ECO:0007669"/>
    <property type="project" value="UniProtKB-SubCell"/>
</dbReference>
<keyword evidence="11" id="KW-1185">Reference proteome</keyword>
<reference evidence="10" key="2">
    <citation type="journal article" date="2024" name="Plant">
        <title>Genomic evolution and insights into agronomic trait innovations of Sesamum species.</title>
        <authorList>
            <person name="Miao H."/>
            <person name="Wang L."/>
            <person name="Qu L."/>
            <person name="Liu H."/>
            <person name="Sun Y."/>
            <person name="Le M."/>
            <person name="Wang Q."/>
            <person name="Wei S."/>
            <person name="Zheng Y."/>
            <person name="Lin W."/>
            <person name="Duan Y."/>
            <person name="Cao H."/>
            <person name="Xiong S."/>
            <person name="Wang X."/>
            <person name="Wei L."/>
            <person name="Li C."/>
            <person name="Ma Q."/>
            <person name="Ju M."/>
            <person name="Zhao R."/>
            <person name="Li G."/>
            <person name="Mu C."/>
            <person name="Tian Q."/>
            <person name="Mei H."/>
            <person name="Zhang T."/>
            <person name="Gao T."/>
            <person name="Zhang H."/>
        </authorList>
    </citation>
    <scope>NUCLEOTIDE SEQUENCE</scope>
    <source>
        <strain evidence="10">K16</strain>
    </source>
</reference>
<comment type="subunit">
    <text evidence="6">Component of the cohesin complex.</text>
</comment>
<dbReference type="InterPro" id="IPR006910">
    <property type="entry name" value="Rad21_Rec8_N"/>
</dbReference>
<feature type="region of interest" description="Disordered" evidence="7">
    <location>
        <begin position="364"/>
        <end position="383"/>
    </location>
</feature>
<evidence type="ECO:0000256" key="2">
    <source>
        <dbReference type="ARBA" id="ARBA00009870"/>
    </source>
</evidence>
<dbReference type="Pfam" id="PF04825">
    <property type="entry name" value="Rad21_Rec8_N"/>
    <property type="match status" value="1"/>
</dbReference>